<dbReference type="Proteomes" id="UP000321197">
    <property type="component" value="Unassembled WGS sequence"/>
</dbReference>
<dbReference type="EMBL" id="BJXL01000016">
    <property type="protein sequence ID" value="GEM82617.1"/>
    <property type="molecule type" value="Genomic_DNA"/>
</dbReference>
<comment type="caution">
    <text evidence="1">The sequence shown here is derived from an EMBL/GenBank/DDBJ whole genome shotgun (WGS) entry which is preliminary data.</text>
</comment>
<evidence type="ECO:0008006" key="3">
    <source>
        <dbReference type="Google" id="ProtNLM"/>
    </source>
</evidence>
<dbReference type="Pfam" id="PF14539">
    <property type="entry name" value="DUF4442"/>
    <property type="match status" value="1"/>
</dbReference>
<dbReference type="AlphaFoldDB" id="A0A511QZZ6"/>
<evidence type="ECO:0000313" key="2">
    <source>
        <dbReference type="Proteomes" id="UP000321197"/>
    </source>
</evidence>
<dbReference type="SUPFAM" id="SSF54637">
    <property type="entry name" value="Thioesterase/thiol ester dehydrase-isomerase"/>
    <property type="match status" value="1"/>
</dbReference>
<dbReference type="InterPro" id="IPR027961">
    <property type="entry name" value="DUF4442"/>
</dbReference>
<dbReference type="RefSeq" id="WP_119340989.1">
    <property type="nucleotide sequence ID" value="NZ_BJXL01000016.1"/>
</dbReference>
<dbReference type="Gene3D" id="3.10.129.10">
    <property type="entry name" value="Hotdog Thioesterase"/>
    <property type="match status" value="1"/>
</dbReference>
<gene>
    <name evidence="1" type="ORF">MHY01S_07830</name>
</gene>
<organism evidence="1 2">
    <name type="scientific">Meiothermus hypogaeus NBRC 106114</name>
    <dbReference type="NCBI Taxonomy" id="1227553"/>
    <lineage>
        <taxon>Bacteria</taxon>
        <taxon>Thermotogati</taxon>
        <taxon>Deinococcota</taxon>
        <taxon>Deinococci</taxon>
        <taxon>Thermales</taxon>
        <taxon>Thermaceae</taxon>
        <taxon>Meiothermus</taxon>
    </lineage>
</organism>
<accession>A0A511QZZ6</accession>
<name>A0A511QZZ6_9DEIN</name>
<protein>
    <recommendedName>
        <fullName evidence="3">DUF4442 domain-containing protein</fullName>
    </recommendedName>
</protein>
<evidence type="ECO:0000313" key="1">
    <source>
        <dbReference type="EMBL" id="GEM82617.1"/>
    </source>
</evidence>
<proteinExistence type="predicted"/>
<dbReference type="OrthoDB" id="9814774at2"/>
<sequence length="162" mass="18888">MTLPFSRPKPESWRSRLWRWGFNLFPAYRGTGGRVIYIAPDWREVHVALSLNWRTRNYVGTLFGGSMYGAIDPIYMLMLIKNLGQDYVVWDKAASIRFRKPGRTTLFARFVLTDEELGVIRQKLDENPSIDRVYPVELVDAWGVVHASFEKTLYIKKADKEL</sequence>
<dbReference type="InterPro" id="IPR029069">
    <property type="entry name" value="HotDog_dom_sf"/>
</dbReference>
<reference evidence="1 2" key="1">
    <citation type="submission" date="2019-07" db="EMBL/GenBank/DDBJ databases">
        <title>Whole genome shotgun sequence of Meiothermus hypogaeus NBRC 106114.</title>
        <authorList>
            <person name="Hosoyama A."/>
            <person name="Uohara A."/>
            <person name="Ohji S."/>
            <person name="Ichikawa N."/>
        </authorList>
    </citation>
    <scope>NUCLEOTIDE SEQUENCE [LARGE SCALE GENOMIC DNA]</scope>
    <source>
        <strain evidence="1 2">NBRC 106114</strain>
    </source>
</reference>